<proteinExistence type="predicted"/>
<dbReference type="AlphaFoldDB" id="J9E8P4"/>
<reference evidence="2" key="1">
    <citation type="submission" date="2012-08" db="EMBL/GenBank/DDBJ databases">
        <title>The Genome Sequence of Wuchereria bancrofti.</title>
        <authorList>
            <person name="Nutman T.B."/>
            <person name="Fink D.L."/>
            <person name="Russ C."/>
            <person name="Young S."/>
            <person name="Zeng Q."/>
            <person name="Koehrsen M."/>
            <person name="Alvarado L."/>
            <person name="Berlin A."/>
            <person name="Chapman S.B."/>
            <person name="Chen Z."/>
            <person name="Freedman E."/>
            <person name="Gellesch M."/>
            <person name="Goldberg J."/>
            <person name="Griggs A."/>
            <person name="Gujja S."/>
            <person name="Heilman E.R."/>
            <person name="Heiman D."/>
            <person name="Hepburn T."/>
            <person name="Howarth C."/>
            <person name="Jen D."/>
            <person name="Larson L."/>
            <person name="Lewis B."/>
            <person name="Mehta T."/>
            <person name="Park D."/>
            <person name="Pearson M."/>
            <person name="Roberts A."/>
            <person name="Saif S."/>
            <person name="Shea T."/>
            <person name="Shenoy N."/>
            <person name="Sisk P."/>
            <person name="Stolte C."/>
            <person name="Sykes S."/>
            <person name="Walk T."/>
            <person name="White J."/>
            <person name="Yandava C."/>
            <person name="Haas B."/>
            <person name="Henn M.R."/>
            <person name="Nusbaum C."/>
            <person name="Birren B."/>
        </authorList>
    </citation>
    <scope>NUCLEOTIDE SEQUENCE [LARGE SCALE GENOMIC DNA]</scope>
    <source>
        <strain evidence="2">NA</strain>
    </source>
</reference>
<evidence type="ECO:0000313" key="2">
    <source>
        <dbReference type="Proteomes" id="UP000004810"/>
    </source>
</evidence>
<gene>
    <name evidence="1" type="ORF">WUBG_17359</name>
</gene>
<comment type="caution">
    <text evidence="1">The sequence shown here is derived from an EMBL/GenBank/DDBJ whole genome shotgun (WGS) entry which is preliminary data.</text>
</comment>
<sequence length="104" mass="12383">IVLQILNVSSFFSLPLLFFFSKINEKFLNINLISVIICHRWCDTSYWCSIIVDNYHNMDFAMLYQTRHQCKNPGDEFVNFHSYYSLLALYASFVLEYAYLVMNI</sequence>
<evidence type="ECO:0000313" key="1">
    <source>
        <dbReference type="EMBL" id="EJW71729.1"/>
    </source>
</evidence>
<name>J9E8P4_WUCBA</name>
<dbReference type="EMBL" id="ADBV01017834">
    <property type="protein sequence ID" value="EJW71729.1"/>
    <property type="molecule type" value="Genomic_DNA"/>
</dbReference>
<protein>
    <submittedName>
        <fullName evidence="1">Uncharacterized protein</fullName>
    </submittedName>
</protein>
<organism evidence="1 2">
    <name type="scientific">Wuchereria bancrofti</name>
    <dbReference type="NCBI Taxonomy" id="6293"/>
    <lineage>
        <taxon>Eukaryota</taxon>
        <taxon>Metazoa</taxon>
        <taxon>Ecdysozoa</taxon>
        <taxon>Nematoda</taxon>
        <taxon>Chromadorea</taxon>
        <taxon>Rhabditida</taxon>
        <taxon>Spirurina</taxon>
        <taxon>Spiruromorpha</taxon>
        <taxon>Filarioidea</taxon>
        <taxon>Onchocercidae</taxon>
        <taxon>Wuchereria</taxon>
    </lineage>
</organism>
<accession>J9E8P4</accession>
<dbReference type="Proteomes" id="UP000004810">
    <property type="component" value="Unassembled WGS sequence"/>
</dbReference>
<feature type="non-terminal residue" evidence="1">
    <location>
        <position position="1"/>
    </location>
</feature>